<evidence type="ECO:0000313" key="2">
    <source>
        <dbReference type="Proteomes" id="UP000001203"/>
    </source>
</evidence>
<evidence type="ECO:0000313" key="1">
    <source>
        <dbReference type="EMBL" id="ACB50792.1"/>
    </source>
</evidence>
<organism evidence="1 2">
    <name type="scientific">Crocosphaera subtropica (strain ATCC 51142 / BH68)</name>
    <name type="common">Cyanothece sp. (strain ATCC 51142)</name>
    <dbReference type="NCBI Taxonomy" id="43989"/>
    <lineage>
        <taxon>Bacteria</taxon>
        <taxon>Bacillati</taxon>
        <taxon>Cyanobacteriota</taxon>
        <taxon>Cyanophyceae</taxon>
        <taxon>Oscillatoriophycideae</taxon>
        <taxon>Chroococcales</taxon>
        <taxon>Aphanothecaceae</taxon>
        <taxon>Crocosphaera</taxon>
        <taxon>Crocosphaera subtropica</taxon>
    </lineage>
</organism>
<dbReference type="AlphaFoldDB" id="B1WWR8"/>
<dbReference type="EMBL" id="CP000806">
    <property type="protein sequence ID" value="ACB50792.1"/>
    <property type="molecule type" value="Genomic_DNA"/>
</dbReference>
<keyword evidence="2" id="KW-1185">Reference proteome</keyword>
<dbReference type="OrthoDB" id="8545250at2"/>
<reference evidence="1 2" key="1">
    <citation type="journal article" date="2008" name="Proc. Natl. Acad. Sci. U.S.A.">
        <title>The genome of Cyanothece 51142, a unicellular diazotrophic cyanobacterium important in the marine nitrogen cycle.</title>
        <authorList>
            <person name="Welsh E.A."/>
            <person name="Liberton M."/>
            <person name="Stoeckel J."/>
            <person name="Loh T."/>
            <person name="Elvitigala T."/>
            <person name="Wang C."/>
            <person name="Wollam A."/>
            <person name="Fulton R.S."/>
            <person name="Clifton S.W."/>
            <person name="Jacobs J.M."/>
            <person name="Aurora R."/>
            <person name="Ghosh B.K."/>
            <person name="Sherman L.A."/>
            <person name="Smith R.D."/>
            <person name="Wilson R.K."/>
            <person name="Pakrasi H.B."/>
        </authorList>
    </citation>
    <scope>NUCLEOTIDE SEQUENCE [LARGE SCALE GENOMIC DNA]</scope>
    <source>
        <strain evidence="2">ATCC 51142 / BH68</strain>
    </source>
</reference>
<dbReference type="RefSeq" id="WP_009544252.1">
    <property type="nucleotide sequence ID" value="NC_010546.1"/>
</dbReference>
<gene>
    <name evidence="1" type="ordered locus">cce_1442</name>
</gene>
<proteinExistence type="predicted"/>
<dbReference type="HOGENOM" id="CLU_366280_0_0_3"/>
<dbReference type="KEGG" id="cyt:cce_1442"/>
<accession>B1WWR8</accession>
<sequence>MKKPPLSPFSTIANCCRRLATVGLAIFFLWTTAIPSVQAGNNLISVPLRWCVIGEDANNDGTFDPGERGVPAFTNPGGVGEPDTDNVLWRRHERASDNIWIPGANITFRSGITAAIRDQATFPIIADPSPPENGGVGQYGDILDPQINGQELNQAITACNTAWNNLAMQFNTTLVGPIALNLRQFVNNAGNPTNLIGWGGFTGLNGGANTCATPPTNVTSAIGGSASVVDNSFRLAIDPIDALLAHELGHVLRLGHGNGLDDDNDDVYDDNIFNCDPNENVNAPPPNMMAPTVGSGVITTLQRQTSRPVALVYSGSQIDPPAALINGDTLSDQRVDEVQEVTDESVDLAWISMIENEPTQTTIFSHRVFGLIDQSTDVRQYLIFADLDDNPGTGGNPADLGFATSFQGAELVTRVEVSGIVIPITSTPQSISATPPLAATGTVWRFENGDFVKSEGPNIRANAIAPIGGETPLPLFHLVSIEMPNSVRGSAEPQVRLQAIAQRLTPQGQFDRLPSEPRDGGVDIRLIPPQFPTCSVRPPSVSAGRIATIEASDLIENETAKVFLGDQLLGTVPIDEAGNVKADFIIPNNANRGPRLVTVGVMGTALTADCSVDLTRPQLSRYEYTPKLVCGLQKEAKNMQLARGFYGTTINIHNPGLSTVQFDKKLVLTIPPGNQQSGRVLPIGRDELESQQGLAVDCDHIRKKLFDGKWPNFFIEGFVTIESPESLDVTSVYTTANLGYWGKAKNHSSIDVEQIRERINK</sequence>
<protein>
    <submittedName>
        <fullName evidence="1">Uncharacterized protein</fullName>
    </submittedName>
</protein>
<dbReference type="SUPFAM" id="SSF55486">
    <property type="entry name" value="Metalloproteases ('zincins'), catalytic domain"/>
    <property type="match status" value="1"/>
</dbReference>
<dbReference type="Proteomes" id="UP000001203">
    <property type="component" value="Chromosome circular"/>
</dbReference>
<dbReference type="eggNOG" id="ENOG5033AZ1">
    <property type="taxonomic scope" value="Bacteria"/>
</dbReference>
<name>B1WWR8_CROS5</name>